<evidence type="ECO:0000256" key="1">
    <source>
        <dbReference type="ARBA" id="ARBA00004651"/>
    </source>
</evidence>
<dbReference type="Pfam" id="PF07690">
    <property type="entry name" value="MFS_1"/>
    <property type="match status" value="1"/>
</dbReference>
<dbReference type="InterPro" id="IPR036259">
    <property type="entry name" value="MFS_trans_sf"/>
</dbReference>
<feature type="transmembrane region" description="Helical" evidence="2">
    <location>
        <begin position="311"/>
        <end position="330"/>
    </location>
</feature>
<feature type="transmembrane region" description="Helical" evidence="2">
    <location>
        <begin position="12"/>
        <end position="31"/>
    </location>
</feature>
<feature type="transmembrane region" description="Helical" evidence="2">
    <location>
        <begin position="77"/>
        <end position="95"/>
    </location>
</feature>
<feature type="transmembrane region" description="Helical" evidence="2">
    <location>
        <begin position="46"/>
        <end position="65"/>
    </location>
</feature>
<dbReference type="AlphaFoldDB" id="A0A345PDJ5"/>
<keyword evidence="2" id="KW-0472">Membrane</keyword>
<dbReference type="RefSeq" id="WP_114915368.1">
    <property type="nucleotide sequence ID" value="NZ_CP024848.1"/>
</dbReference>
<dbReference type="GO" id="GO:0022857">
    <property type="term" value="F:transmembrane transporter activity"/>
    <property type="evidence" value="ECO:0007669"/>
    <property type="project" value="InterPro"/>
</dbReference>
<dbReference type="SUPFAM" id="SSF103473">
    <property type="entry name" value="MFS general substrate transporter"/>
    <property type="match status" value="1"/>
</dbReference>
<keyword evidence="4" id="KW-1185">Reference proteome</keyword>
<name>A0A345PDJ5_9BACI</name>
<dbReference type="PANTHER" id="PTHR11360">
    <property type="entry name" value="MONOCARBOXYLATE TRANSPORTER"/>
    <property type="match status" value="1"/>
</dbReference>
<accession>A0A345PDJ5</accession>
<feature type="transmembrane region" description="Helical" evidence="2">
    <location>
        <begin position="342"/>
        <end position="361"/>
    </location>
</feature>
<dbReference type="OrthoDB" id="9793415at2"/>
<protein>
    <submittedName>
        <fullName evidence="3">MFS transporter</fullName>
    </submittedName>
</protein>
<dbReference type="InterPro" id="IPR050327">
    <property type="entry name" value="Proton-linked_MCT"/>
</dbReference>
<feature type="transmembrane region" description="Helical" evidence="2">
    <location>
        <begin position="222"/>
        <end position="241"/>
    </location>
</feature>
<evidence type="ECO:0000256" key="2">
    <source>
        <dbReference type="SAM" id="Phobius"/>
    </source>
</evidence>
<proteinExistence type="predicted"/>
<feature type="transmembrane region" description="Helical" evidence="2">
    <location>
        <begin position="134"/>
        <end position="154"/>
    </location>
</feature>
<feature type="transmembrane region" description="Helical" evidence="2">
    <location>
        <begin position="174"/>
        <end position="196"/>
    </location>
</feature>
<keyword evidence="2" id="KW-1133">Transmembrane helix</keyword>
<gene>
    <name evidence="3" type="ORF">CUC15_03445</name>
</gene>
<reference evidence="4" key="1">
    <citation type="submission" date="2017-11" db="EMBL/GenBank/DDBJ databases">
        <authorList>
            <person name="Zhu W."/>
        </authorList>
    </citation>
    <scope>NUCLEOTIDE SEQUENCE [LARGE SCALE GENOMIC DNA]</scope>
    <source>
        <strain evidence="4">160</strain>
    </source>
</reference>
<dbReference type="KEGG" id="ocn:CUC15_03445"/>
<dbReference type="Proteomes" id="UP000253908">
    <property type="component" value="Chromosome"/>
</dbReference>
<dbReference type="PANTHER" id="PTHR11360:SF317">
    <property type="entry name" value="MAJOR FACILITATOR SUPERFAMILY (MFS) PROFILE DOMAIN-CONTAINING PROTEIN-RELATED"/>
    <property type="match status" value="1"/>
</dbReference>
<organism evidence="3 4">
    <name type="scientific">Oceanobacillus zhaokaii</name>
    <dbReference type="NCBI Taxonomy" id="2052660"/>
    <lineage>
        <taxon>Bacteria</taxon>
        <taxon>Bacillati</taxon>
        <taxon>Bacillota</taxon>
        <taxon>Bacilli</taxon>
        <taxon>Bacillales</taxon>
        <taxon>Bacillaceae</taxon>
        <taxon>Oceanobacillus</taxon>
    </lineage>
</organism>
<evidence type="ECO:0000313" key="3">
    <source>
        <dbReference type="EMBL" id="AXI08075.1"/>
    </source>
</evidence>
<dbReference type="CDD" id="cd17353">
    <property type="entry name" value="MFS_OFA_like"/>
    <property type="match status" value="1"/>
</dbReference>
<keyword evidence="2" id="KW-0812">Transmembrane</keyword>
<feature type="transmembrane region" description="Helical" evidence="2">
    <location>
        <begin position="287"/>
        <end position="305"/>
    </location>
</feature>
<sequence length="422" mass="45880">MDKFNNKWIRAVLPALLIHCSIGTVYCWSLFKNDIALFIGKPVGEVEWAFSLAIFVLGMSAAFGGKLVEKDIHKSSLLSALFFVAGMAGTGFFIYQKSLIGIYFSYGVVMGIGLGIGYLTPVKTLMLWFKEQKGLATGLAVAGFGLAKVIASPLMEKLLGERNNEGMLVNATNIYTMFYILAGVYLVMMVIGHWLLKKPAGYEEENVQTQSFSYKKVLKNKTFIGIWLMFYINITCGLALISQEKGMLAFIGYGAIGLVSSLTAIFNAGGRIVFSAWGDRLEDRNSIYKIIFMSSVAAILITIVFDGINNSIAILIIILLCVINAGYGGGFSSLPPLLSDRFSLDSISTVHGLALSAWALAGLTGNQLSAFILEKTESYTIVLYVIVALFTIATFISLLVVKTDKVSIESEASISKEKMTAS</sequence>
<dbReference type="Gene3D" id="1.20.1250.20">
    <property type="entry name" value="MFS general substrate transporter like domains"/>
    <property type="match status" value="2"/>
</dbReference>
<feature type="transmembrane region" description="Helical" evidence="2">
    <location>
        <begin position="101"/>
        <end position="122"/>
    </location>
</feature>
<dbReference type="InterPro" id="IPR011701">
    <property type="entry name" value="MFS"/>
</dbReference>
<dbReference type="GO" id="GO:0005886">
    <property type="term" value="C:plasma membrane"/>
    <property type="evidence" value="ECO:0007669"/>
    <property type="project" value="UniProtKB-SubCell"/>
</dbReference>
<feature type="transmembrane region" description="Helical" evidence="2">
    <location>
        <begin position="247"/>
        <end position="266"/>
    </location>
</feature>
<evidence type="ECO:0000313" key="4">
    <source>
        <dbReference type="Proteomes" id="UP000253908"/>
    </source>
</evidence>
<dbReference type="EMBL" id="CP024848">
    <property type="protein sequence ID" value="AXI08075.1"/>
    <property type="molecule type" value="Genomic_DNA"/>
</dbReference>
<comment type="subcellular location">
    <subcellularLocation>
        <location evidence="1">Cell membrane</location>
        <topology evidence="1">Multi-pass membrane protein</topology>
    </subcellularLocation>
</comment>
<feature type="transmembrane region" description="Helical" evidence="2">
    <location>
        <begin position="381"/>
        <end position="401"/>
    </location>
</feature>